<evidence type="ECO:0000313" key="5">
    <source>
        <dbReference type="EMBL" id="CAB4945588.1"/>
    </source>
</evidence>
<evidence type="ECO:0000313" key="4">
    <source>
        <dbReference type="EMBL" id="CAB4818121.1"/>
    </source>
</evidence>
<name>A0A6J7NNE7_9ZZZZ</name>
<keyword evidence="1" id="KW-0812">Transmembrane</keyword>
<gene>
    <name evidence="3" type="ORF">UFOPK2656_02612</name>
    <name evidence="4" type="ORF">UFOPK3099_01225</name>
    <name evidence="5" type="ORF">UFOPK3651_02493</name>
    <name evidence="6" type="ORF">UFOPK3931_01656</name>
    <name evidence="2" type="ORF">UFOPK4189_02481</name>
</gene>
<sequence length="614" mass="67219">MSNEPSHEPITAPEVDLPEAAAAGCFVHGGPWFRRPTRAAVAAWSVIAIAFAIPLRGLFSVGGSMDEALMLVFPGRLLKGDLPNQDFLHLYGPGSLHVLAGWYRLFGASLFAERSFGVLQHLFTVTALFTLVRPFGRRIATYSTLLAILLVLLPTGPAALAWPGAVALGLWSLVFGLRALHVEGASRTRHLLAAGFLVGLALSYRPDLVLALALAWGFLWSRHRWSWKPLAAAAVGLTPMWVHLAQVGVPTAWRGMVSDPLFELRPGRNLPRPPSWHFIDGALQALNERPFPTPWWRLPALAASHQLFIWFFVVLIINIGTAIVCALWLRRDGATPRGVGLLTASLFGLGLTGQALQRPDSTHLAWGWVVSAALIPVLVAEWLRRRAARGRLGPAVAARRWLSVSAPAAVVVALMLVVCPFWTFRPYLAMSRVSAGNLPLGVEVTRGDRHFYLNGLDQQAAAQAAIDQLAASSQPGQRLFVGPADLRRTVYDDPFFYYLFPELTPSTYFIELDPGIANLAGSRLASDVESADWLVLTNFWTGWYEPNTSADYGSNVPNTVVADHFCLVGNYENALVLLYQRCDAGDGVEPWTLGMGPDRLRILEEQRARRSAEG</sequence>
<proteinExistence type="predicted"/>
<keyword evidence="1" id="KW-0472">Membrane</keyword>
<feature type="transmembrane region" description="Helical" evidence="1">
    <location>
        <begin position="404"/>
        <end position="424"/>
    </location>
</feature>
<dbReference type="EMBL" id="CAFBOL010000041">
    <property type="protein sequence ID" value="CAB4993815.1"/>
    <property type="molecule type" value="Genomic_DNA"/>
</dbReference>
<feature type="transmembrane region" description="Helical" evidence="1">
    <location>
        <begin position="161"/>
        <end position="180"/>
    </location>
</feature>
<feature type="transmembrane region" description="Helical" evidence="1">
    <location>
        <begin position="363"/>
        <end position="383"/>
    </location>
</feature>
<keyword evidence="1" id="KW-1133">Transmembrane helix</keyword>
<evidence type="ECO:0000313" key="2">
    <source>
        <dbReference type="EMBL" id="CAB4364722.1"/>
    </source>
</evidence>
<evidence type="ECO:0000313" key="3">
    <source>
        <dbReference type="EMBL" id="CAB4736901.1"/>
    </source>
</evidence>
<evidence type="ECO:0000313" key="6">
    <source>
        <dbReference type="EMBL" id="CAB4993815.1"/>
    </source>
</evidence>
<dbReference type="EMBL" id="CAESGF010000017">
    <property type="protein sequence ID" value="CAB4364722.1"/>
    <property type="molecule type" value="Genomic_DNA"/>
</dbReference>
<dbReference type="AlphaFoldDB" id="A0A6J7NNE7"/>
<feature type="transmembrane region" description="Helical" evidence="1">
    <location>
        <begin position="39"/>
        <end position="59"/>
    </location>
</feature>
<feature type="transmembrane region" description="Helical" evidence="1">
    <location>
        <begin position="192"/>
        <end position="219"/>
    </location>
</feature>
<evidence type="ECO:0000256" key="1">
    <source>
        <dbReference type="SAM" id="Phobius"/>
    </source>
</evidence>
<protein>
    <submittedName>
        <fullName evidence="6">Unannotated protein</fullName>
    </submittedName>
</protein>
<dbReference type="EMBL" id="CAEZYF010000020">
    <property type="protein sequence ID" value="CAB4736901.1"/>
    <property type="molecule type" value="Genomic_DNA"/>
</dbReference>
<feature type="transmembrane region" description="Helical" evidence="1">
    <location>
        <begin position="139"/>
        <end position="155"/>
    </location>
</feature>
<reference evidence="6" key="1">
    <citation type="submission" date="2020-05" db="EMBL/GenBank/DDBJ databases">
        <authorList>
            <person name="Chiriac C."/>
            <person name="Salcher M."/>
            <person name="Ghai R."/>
            <person name="Kavagutti S V."/>
        </authorList>
    </citation>
    <scope>NUCLEOTIDE SEQUENCE</scope>
</reference>
<dbReference type="EMBL" id="CAFBMT010000016">
    <property type="protein sequence ID" value="CAB4945588.1"/>
    <property type="molecule type" value="Genomic_DNA"/>
</dbReference>
<dbReference type="EMBL" id="CAFAAV010000080">
    <property type="protein sequence ID" value="CAB4818121.1"/>
    <property type="molecule type" value="Genomic_DNA"/>
</dbReference>
<feature type="transmembrane region" description="Helical" evidence="1">
    <location>
        <begin position="115"/>
        <end position="132"/>
    </location>
</feature>
<organism evidence="6">
    <name type="scientific">freshwater metagenome</name>
    <dbReference type="NCBI Taxonomy" id="449393"/>
    <lineage>
        <taxon>unclassified sequences</taxon>
        <taxon>metagenomes</taxon>
        <taxon>ecological metagenomes</taxon>
    </lineage>
</organism>
<feature type="transmembrane region" description="Helical" evidence="1">
    <location>
        <begin position="338"/>
        <end position="357"/>
    </location>
</feature>
<feature type="transmembrane region" description="Helical" evidence="1">
    <location>
        <begin position="307"/>
        <end position="329"/>
    </location>
</feature>
<accession>A0A6J7NNE7</accession>